<dbReference type="PIRSF" id="PIRSF006060">
    <property type="entry name" value="AA_transporter"/>
    <property type="match status" value="1"/>
</dbReference>
<feature type="transmembrane region" description="Helical" evidence="8">
    <location>
        <begin position="88"/>
        <end position="109"/>
    </location>
</feature>
<feature type="region of interest" description="Disordered" evidence="7">
    <location>
        <begin position="1"/>
        <end position="41"/>
    </location>
</feature>
<dbReference type="InterPro" id="IPR050524">
    <property type="entry name" value="APC_YAT"/>
</dbReference>
<keyword evidence="4" id="KW-0029">Amino-acid transport</keyword>
<accession>A0AAD9SQB6</accession>
<keyword evidence="5 8" id="KW-1133">Transmembrane helix</keyword>
<dbReference type="PANTHER" id="PTHR43341">
    <property type="entry name" value="AMINO ACID PERMEASE"/>
    <property type="match status" value="1"/>
</dbReference>
<feature type="transmembrane region" description="Helical" evidence="8">
    <location>
        <begin position="166"/>
        <end position="188"/>
    </location>
</feature>
<evidence type="ECO:0000256" key="6">
    <source>
        <dbReference type="ARBA" id="ARBA00023136"/>
    </source>
</evidence>
<evidence type="ECO:0000259" key="9">
    <source>
        <dbReference type="Pfam" id="PF00324"/>
    </source>
</evidence>
<feature type="transmembrane region" description="Helical" evidence="8">
    <location>
        <begin position="422"/>
        <end position="445"/>
    </location>
</feature>
<feature type="transmembrane region" description="Helical" evidence="8">
    <location>
        <begin position="465"/>
        <end position="487"/>
    </location>
</feature>
<keyword evidence="2" id="KW-0813">Transport</keyword>
<feature type="transmembrane region" description="Helical" evidence="8">
    <location>
        <begin position="347"/>
        <end position="367"/>
    </location>
</feature>
<evidence type="ECO:0000313" key="11">
    <source>
        <dbReference type="Proteomes" id="UP001265746"/>
    </source>
</evidence>
<proteinExistence type="predicted"/>
<keyword evidence="11" id="KW-1185">Reference proteome</keyword>
<protein>
    <recommendedName>
        <fullName evidence="9">Amino acid permease/ SLC12A domain-containing protein</fullName>
    </recommendedName>
</protein>
<evidence type="ECO:0000256" key="4">
    <source>
        <dbReference type="ARBA" id="ARBA00022970"/>
    </source>
</evidence>
<keyword evidence="6 8" id="KW-0472">Membrane</keyword>
<feature type="transmembrane region" description="Helical" evidence="8">
    <location>
        <begin position="130"/>
        <end position="160"/>
    </location>
</feature>
<evidence type="ECO:0000256" key="7">
    <source>
        <dbReference type="SAM" id="MobiDB-lite"/>
    </source>
</evidence>
<dbReference type="Pfam" id="PF00324">
    <property type="entry name" value="AA_permease"/>
    <property type="match status" value="1"/>
</dbReference>
<comment type="caution">
    <text evidence="10">The sequence shown here is derived from an EMBL/GenBank/DDBJ whole genome shotgun (WGS) entry which is preliminary data.</text>
</comment>
<feature type="compositionally biased region" description="Basic and acidic residues" evidence="7">
    <location>
        <begin position="16"/>
        <end position="25"/>
    </location>
</feature>
<dbReference type="Gene3D" id="1.20.1740.10">
    <property type="entry name" value="Amino acid/polyamine transporter I"/>
    <property type="match status" value="1"/>
</dbReference>
<dbReference type="GO" id="GO:0015171">
    <property type="term" value="F:amino acid transmembrane transporter activity"/>
    <property type="evidence" value="ECO:0007669"/>
    <property type="project" value="TreeGrafter"/>
</dbReference>
<name>A0AAD9SQB6_PHOAM</name>
<feature type="domain" description="Amino acid permease/ SLC12A" evidence="9">
    <location>
        <begin position="58"/>
        <end position="524"/>
    </location>
</feature>
<gene>
    <name evidence="10" type="ORF">N8I77_001326</name>
</gene>
<dbReference type="AlphaFoldDB" id="A0AAD9SQB6"/>
<dbReference type="FunFam" id="1.20.1740.10:FF:000006">
    <property type="entry name" value="General amino acid permease"/>
    <property type="match status" value="1"/>
</dbReference>
<keyword evidence="3 8" id="KW-0812">Transmembrane</keyword>
<organism evidence="10 11">
    <name type="scientific">Phomopsis amygdali</name>
    <name type="common">Fusicoccum amygdali</name>
    <dbReference type="NCBI Taxonomy" id="1214568"/>
    <lineage>
        <taxon>Eukaryota</taxon>
        <taxon>Fungi</taxon>
        <taxon>Dikarya</taxon>
        <taxon>Ascomycota</taxon>
        <taxon>Pezizomycotina</taxon>
        <taxon>Sordariomycetes</taxon>
        <taxon>Sordariomycetidae</taxon>
        <taxon>Diaporthales</taxon>
        <taxon>Diaporthaceae</taxon>
        <taxon>Diaporthe</taxon>
    </lineage>
</organism>
<feature type="compositionally biased region" description="Polar residues" evidence="7">
    <location>
        <begin position="1"/>
        <end position="10"/>
    </location>
</feature>
<feature type="transmembrane region" description="Helical" evidence="8">
    <location>
        <begin position="60"/>
        <end position="82"/>
    </location>
</feature>
<evidence type="ECO:0000256" key="5">
    <source>
        <dbReference type="ARBA" id="ARBA00022989"/>
    </source>
</evidence>
<comment type="subcellular location">
    <subcellularLocation>
        <location evidence="1">Membrane</location>
        <topology evidence="1">Multi-pass membrane protein</topology>
    </subcellularLocation>
</comment>
<evidence type="ECO:0000256" key="2">
    <source>
        <dbReference type="ARBA" id="ARBA00022448"/>
    </source>
</evidence>
<evidence type="ECO:0000313" key="10">
    <source>
        <dbReference type="EMBL" id="KAK2614511.1"/>
    </source>
</evidence>
<feature type="transmembrane region" description="Helical" evidence="8">
    <location>
        <begin position="200"/>
        <end position="217"/>
    </location>
</feature>
<dbReference type="PANTHER" id="PTHR43341:SF6">
    <property type="entry name" value="AMINO ACID TRANSPORTER (EUROFUNG)"/>
    <property type="match status" value="1"/>
</dbReference>
<reference evidence="10" key="1">
    <citation type="submission" date="2023-06" db="EMBL/GenBank/DDBJ databases">
        <authorList>
            <person name="Noh H."/>
        </authorList>
    </citation>
    <scope>NUCLEOTIDE SEQUENCE</scope>
    <source>
        <strain evidence="10">DUCC20226</strain>
    </source>
</reference>
<evidence type="ECO:0000256" key="8">
    <source>
        <dbReference type="SAM" id="Phobius"/>
    </source>
</evidence>
<feature type="transmembrane region" description="Helical" evidence="8">
    <location>
        <begin position="388"/>
        <end position="410"/>
    </location>
</feature>
<feature type="transmembrane region" description="Helical" evidence="8">
    <location>
        <begin position="499"/>
        <end position="516"/>
    </location>
</feature>
<feature type="transmembrane region" description="Helical" evidence="8">
    <location>
        <begin position="247"/>
        <end position="267"/>
    </location>
</feature>
<sequence>MSTSKNSTDIGTDMDTYEKNDDKGKSLGPTQTHGSVHVGDIVHPDPDQLKRHLGNRQIQLIAIGGSIGTATFVSISTGLAAGGPGSLFLAYTFYACIMGLVNNCMAEMASFQPVTGAFIRMAGKWVDESFGFLAGWNFFIYEALLIPFEISALTLVLSFWRDDIPVAAVVAVTIVLYFCINVFAVEWYGECEFWLATGKILLLAMVFCFTFITMVGGNPKHDAYGFRYWKDPGAFAEHITTGDLGRFQGFLASLWSAVFTIVGPEYVAMVAGETKLPRRHLKTAFKTAYFRFGLFFIGSALCVGIVIPYNDKTLVNILNGAGEGAGTAAASPYVIAMNNLRIGVLPHITNALLVTSIFSAGNAYTYCGARSLYGLALDGHAPKFLRKCTKAGAPVYALACTMIFPCLAFLNLSSSTSQVLSWFVNLVTGAQVINYIIICTTYIFFYRACQAQGLDRRQLPYYGKFQPYCGWIGLVFMTTIVCVYGYSVFLPGRWDVKSFFTYYTMVFIAPILYFGWKLTHRTKFIKPEEADLVWVAPAIDVYEASYEEEVVGFWVEIARIFGFYRNKKTKGEVSS</sequence>
<dbReference type="Proteomes" id="UP001265746">
    <property type="component" value="Unassembled WGS sequence"/>
</dbReference>
<evidence type="ECO:0000256" key="1">
    <source>
        <dbReference type="ARBA" id="ARBA00004141"/>
    </source>
</evidence>
<evidence type="ECO:0000256" key="3">
    <source>
        <dbReference type="ARBA" id="ARBA00022692"/>
    </source>
</evidence>
<dbReference type="InterPro" id="IPR004841">
    <property type="entry name" value="AA-permease/SLC12A_dom"/>
</dbReference>
<dbReference type="GO" id="GO:0016020">
    <property type="term" value="C:membrane"/>
    <property type="evidence" value="ECO:0007669"/>
    <property type="project" value="UniProtKB-SubCell"/>
</dbReference>
<feature type="transmembrane region" description="Helical" evidence="8">
    <location>
        <begin position="288"/>
        <end position="309"/>
    </location>
</feature>
<dbReference type="EMBL" id="JAUJFL010000001">
    <property type="protein sequence ID" value="KAK2614511.1"/>
    <property type="molecule type" value="Genomic_DNA"/>
</dbReference>